<reference evidence="1 2" key="1">
    <citation type="journal article" date="2019" name="Int. J. Syst. Evol. Microbiol.">
        <title>The Global Catalogue of Microorganisms (GCM) 10K type strain sequencing project: providing services to taxonomists for standard genome sequencing and annotation.</title>
        <authorList>
            <consortium name="The Broad Institute Genomics Platform"/>
            <consortium name="The Broad Institute Genome Sequencing Center for Infectious Disease"/>
            <person name="Wu L."/>
            <person name="Ma J."/>
        </authorList>
    </citation>
    <scope>NUCLEOTIDE SEQUENCE [LARGE SCALE GENOMIC DNA]</scope>
    <source>
        <strain evidence="1 2">JCM 3146</strain>
    </source>
</reference>
<sequence length="119" mass="12763">MGSVSTISKSHVKHQVSTLRECGGRINDAVNIWVEATSHIDAAWLPFNALGVAGEAARVGESGYEGNRREAIERLNAAANGLISFREAIYQVADKYAGTEIDNAATAKRSIGLTHRPDI</sequence>
<proteinExistence type="predicted"/>
<gene>
    <name evidence="1" type="ORF">GCM10010151_03320</name>
</gene>
<keyword evidence="2" id="KW-1185">Reference proteome</keyword>
<name>A0ABN0VT62_9ACTN</name>
<dbReference type="EMBL" id="BAAABM010000004">
    <property type="protein sequence ID" value="GAA0316716.1"/>
    <property type="molecule type" value="Genomic_DNA"/>
</dbReference>
<accession>A0ABN0VT62</accession>
<comment type="caution">
    <text evidence="1">The sequence shown here is derived from an EMBL/GenBank/DDBJ whole genome shotgun (WGS) entry which is preliminary data.</text>
</comment>
<organism evidence="1 2">
    <name type="scientific">Actinoallomurus spadix</name>
    <dbReference type="NCBI Taxonomy" id="79912"/>
    <lineage>
        <taxon>Bacteria</taxon>
        <taxon>Bacillati</taxon>
        <taxon>Actinomycetota</taxon>
        <taxon>Actinomycetes</taxon>
        <taxon>Streptosporangiales</taxon>
        <taxon>Thermomonosporaceae</taxon>
        <taxon>Actinoallomurus</taxon>
    </lineage>
</organism>
<protein>
    <submittedName>
        <fullName evidence="1">Uncharacterized protein</fullName>
    </submittedName>
</protein>
<evidence type="ECO:0000313" key="2">
    <source>
        <dbReference type="Proteomes" id="UP001501822"/>
    </source>
</evidence>
<dbReference type="Proteomes" id="UP001501822">
    <property type="component" value="Unassembled WGS sequence"/>
</dbReference>
<evidence type="ECO:0000313" key="1">
    <source>
        <dbReference type="EMBL" id="GAA0316716.1"/>
    </source>
</evidence>